<protein>
    <submittedName>
        <fullName evidence="1">Uncharacterized protein</fullName>
    </submittedName>
</protein>
<organism evidence="1 2">
    <name type="scientific">Gluconobacter morbifer G707</name>
    <dbReference type="NCBI Taxonomy" id="1088869"/>
    <lineage>
        <taxon>Bacteria</taxon>
        <taxon>Pseudomonadati</taxon>
        <taxon>Pseudomonadota</taxon>
        <taxon>Alphaproteobacteria</taxon>
        <taxon>Acetobacterales</taxon>
        <taxon>Acetobacteraceae</taxon>
        <taxon>Gluconobacter</taxon>
    </lineage>
</organism>
<accession>G6XKZ1</accession>
<keyword evidence="2" id="KW-1185">Reference proteome</keyword>
<evidence type="ECO:0000313" key="2">
    <source>
        <dbReference type="Proteomes" id="UP000004949"/>
    </source>
</evidence>
<evidence type="ECO:0000313" key="1">
    <source>
        <dbReference type="EMBL" id="EHH67586.1"/>
    </source>
</evidence>
<dbReference type="PATRIC" id="fig|1088869.3.peg.2151"/>
<name>G6XKZ1_9PROT</name>
<proteinExistence type="predicted"/>
<dbReference type="RefSeq" id="WP_008852304.1">
    <property type="nucleotide sequence ID" value="NZ_AGQV01000008.1"/>
</dbReference>
<reference evidence="1 2" key="1">
    <citation type="submission" date="2011-10" db="EMBL/GenBank/DDBJ databases">
        <title>Genome sequence of Gluconobacter morbifer G707, isolated from Drosophila gut.</title>
        <authorList>
            <person name="Lee W.-J."/>
            <person name="Kim E.-K."/>
        </authorList>
    </citation>
    <scope>NUCLEOTIDE SEQUENCE [LARGE SCALE GENOMIC DNA]</scope>
    <source>
        <strain evidence="1 2">G707</strain>
    </source>
</reference>
<dbReference type="OrthoDB" id="7275514at2"/>
<dbReference type="STRING" id="1088869.GMO_21570"/>
<dbReference type="EMBL" id="AGQV01000008">
    <property type="protein sequence ID" value="EHH67586.1"/>
    <property type="molecule type" value="Genomic_DNA"/>
</dbReference>
<dbReference type="AlphaFoldDB" id="G6XKZ1"/>
<sequence>MMNKKFDIEASQTVCVILLKTAFSEAFMAEFREGFYPFFELSDHAKHIAQLVARGVVDEITAHSGRDQFVEGYGPIGEFVAVAKVTDFFNDEVIS</sequence>
<gene>
    <name evidence="1" type="ORF">GMO_21570</name>
</gene>
<dbReference type="Proteomes" id="UP000004949">
    <property type="component" value="Unassembled WGS sequence"/>
</dbReference>
<comment type="caution">
    <text evidence="1">The sequence shown here is derived from an EMBL/GenBank/DDBJ whole genome shotgun (WGS) entry which is preliminary data.</text>
</comment>
<dbReference type="eggNOG" id="ENOG502ZTHH">
    <property type="taxonomic scope" value="Bacteria"/>
</dbReference>